<evidence type="ECO:0000313" key="2">
    <source>
        <dbReference type="Proteomes" id="UP000789920"/>
    </source>
</evidence>
<feature type="non-terminal residue" evidence="1">
    <location>
        <position position="1"/>
    </location>
</feature>
<keyword evidence="2" id="KW-1185">Reference proteome</keyword>
<proteinExistence type="predicted"/>
<dbReference type="Proteomes" id="UP000789920">
    <property type="component" value="Unassembled WGS sequence"/>
</dbReference>
<reference evidence="1" key="1">
    <citation type="submission" date="2021-06" db="EMBL/GenBank/DDBJ databases">
        <authorList>
            <person name="Kallberg Y."/>
            <person name="Tangrot J."/>
            <person name="Rosling A."/>
        </authorList>
    </citation>
    <scope>NUCLEOTIDE SEQUENCE</scope>
    <source>
        <strain evidence="1">MA461A</strain>
    </source>
</reference>
<accession>A0ACA9RSW3</accession>
<dbReference type="EMBL" id="CAJVQC010065434">
    <property type="protein sequence ID" value="CAG8805507.1"/>
    <property type="molecule type" value="Genomic_DNA"/>
</dbReference>
<name>A0ACA9RSW3_9GLOM</name>
<sequence length="76" mass="8825">LYDDYSEYTKSDSESENNESEGDKSEDEYLSDNSEYEITHTLRYCIFSFDNESIEADIPTSKCKNIYLKAMGLLIN</sequence>
<comment type="caution">
    <text evidence="1">The sequence shown here is derived from an EMBL/GenBank/DDBJ whole genome shotgun (WGS) entry which is preliminary data.</text>
</comment>
<evidence type="ECO:0000313" key="1">
    <source>
        <dbReference type="EMBL" id="CAG8805507.1"/>
    </source>
</evidence>
<gene>
    <name evidence="1" type="ORF">RPERSI_LOCUS21948</name>
</gene>
<organism evidence="1 2">
    <name type="scientific">Racocetra persica</name>
    <dbReference type="NCBI Taxonomy" id="160502"/>
    <lineage>
        <taxon>Eukaryota</taxon>
        <taxon>Fungi</taxon>
        <taxon>Fungi incertae sedis</taxon>
        <taxon>Mucoromycota</taxon>
        <taxon>Glomeromycotina</taxon>
        <taxon>Glomeromycetes</taxon>
        <taxon>Diversisporales</taxon>
        <taxon>Gigasporaceae</taxon>
        <taxon>Racocetra</taxon>
    </lineage>
</organism>
<protein>
    <submittedName>
        <fullName evidence="1">20320_t:CDS:1</fullName>
    </submittedName>
</protein>